<dbReference type="FunCoup" id="B0WIU2">
    <property type="interactions" value="73"/>
</dbReference>
<evidence type="ECO:0000256" key="2">
    <source>
        <dbReference type="ARBA" id="ARBA00008661"/>
    </source>
</evidence>
<keyword evidence="4" id="KW-0808">Transferase</keyword>
<comment type="subcellular location">
    <subcellularLocation>
        <location evidence="1 11">Golgi apparatus membrane</location>
        <topology evidence="1 11">Single-pass type II membrane protein</topology>
    </subcellularLocation>
</comment>
<dbReference type="VEuPathDB" id="VectorBase:CQUJHB001533"/>
<dbReference type="Gene3D" id="3.90.550.50">
    <property type="match status" value="1"/>
</dbReference>
<dbReference type="HOGENOM" id="CLU_036849_2_2_1"/>
<dbReference type="PANTHER" id="PTHR11214:SF379">
    <property type="entry name" value="HEXOSYLTRANSFERASE-RELATED"/>
    <property type="match status" value="1"/>
</dbReference>
<evidence type="ECO:0000256" key="5">
    <source>
        <dbReference type="ARBA" id="ARBA00022692"/>
    </source>
</evidence>
<dbReference type="EnsemblMetazoa" id="CPIJ007139-RA">
    <property type="protein sequence ID" value="CPIJ007139-PA"/>
    <property type="gene ID" value="CPIJ007139"/>
</dbReference>
<proteinExistence type="inferred from homology"/>
<reference evidence="12" key="1">
    <citation type="submission" date="2007-03" db="EMBL/GenBank/DDBJ databases">
        <title>Annotation of Culex pipiens quinquefasciatus.</title>
        <authorList>
            <consortium name="The Broad Institute Genome Sequencing Platform"/>
            <person name="Atkinson P.W."/>
            <person name="Hemingway J."/>
            <person name="Christensen B.M."/>
            <person name="Higgs S."/>
            <person name="Kodira C."/>
            <person name="Hannick L."/>
            <person name="Megy K."/>
            <person name="O'Leary S."/>
            <person name="Pearson M."/>
            <person name="Haas B.J."/>
            <person name="Mauceli E."/>
            <person name="Wortman J.R."/>
            <person name="Lee N.H."/>
            <person name="Guigo R."/>
            <person name="Stanke M."/>
            <person name="Alvarado L."/>
            <person name="Amedeo P."/>
            <person name="Antoine C.H."/>
            <person name="Arensburger P."/>
            <person name="Bidwell S.L."/>
            <person name="Crawford M."/>
            <person name="Camaro F."/>
            <person name="Devon K."/>
            <person name="Engels R."/>
            <person name="Hammond M."/>
            <person name="Howarth C."/>
            <person name="Koehrsen M."/>
            <person name="Lawson D."/>
            <person name="Montgomery P."/>
            <person name="Nene V."/>
            <person name="Nusbaum C."/>
            <person name="Puiu D."/>
            <person name="Romero-Severson J."/>
            <person name="Severson D.W."/>
            <person name="Shumway M."/>
            <person name="Sisk P."/>
            <person name="Stolte C."/>
            <person name="Zeng Q."/>
            <person name="Eisenstadt E."/>
            <person name="Fraser-Liggett C."/>
            <person name="Strausberg R."/>
            <person name="Galagan J."/>
            <person name="Birren B."/>
            <person name="Collins F.H."/>
        </authorList>
    </citation>
    <scope>NUCLEOTIDE SEQUENCE [LARGE SCALE GENOMIC DNA]</scope>
    <source>
        <strain evidence="12">JHB</strain>
    </source>
</reference>
<dbReference type="FunFam" id="3.90.550.50:FF:000001">
    <property type="entry name" value="Hexosyltransferase"/>
    <property type="match status" value="1"/>
</dbReference>
<dbReference type="AlphaFoldDB" id="B0WIU2"/>
<keyword evidence="7 11" id="KW-1133">Transmembrane helix</keyword>
<keyword evidence="10" id="KW-0325">Glycoprotein</keyword>
<reference evidence="13" key="2">
    <citation type="submission" date="2021-02" db="UniProtKB">
        <authorList>
            <consortium name="EnsemblMetazoa"/>
        </authorList>
    </citation>
    <scope>IDENTIFICATION</scope>
    <source>
        <strain evidence="13">JHB</strain>
    </source>
</reference>
<dbReference type="KEGG" id="cqu:CpipJ_CPIJ007139"/>
<dbReference type="GO" id="GO:0006493">
    <property type="term" value="P:protein O-linked glycosylation"/>
    <property type="evidence" value="ECO:0007669"/>
    <property type="project" value="TreeGrafter"/>
</dbReference>
<protein>
    <recommendedName>
        <fullName evidence="11">Hexosyltransferase</fullName>
        <ecNumber evidence="11">2.4.1.-</ecNumber>
    </recommendedName>
</protein>
<evidence type="ECO:0000256" key="8">
    <source>
        <dbReference type="ARBA" id="ARBA00023034"/>
    </source>
</evidence>
<evidence type="ECO:0000313" key="14">
    <source>
        <dbReference type="Proteomes" id="UP000002320"/>
    </source>
</evidence>
<feature type="transmembrane region" description="Helical" evidence="11">
    <location>
        <begin position="30"/>
        <end position="49"/>
    </location>
</feature>
<evidence type="ECO:0000256" key="9">
    <source>
        <dbReference type="ARBA" id="ARBA00023136"/>
    </source>
</evidence>
<evidence type="ECO:0000256" key="10">
    <source>
        <dbReference type="ARBA" id="ARBA00023180"/>
    </source>
</evidence>
<evidence type="ECO:0000256" key="4">
    <source>
        <dbReference type="ARBA" id="ARBA00022679"/>
    </source>
</evidence>
<keyword evidence="14" id="KW-1185">Reference proteome</keyword>
<keyword evidence="8 11" id="KW-0333">Golgi apparatus</keyword>
<dbReference type="Proteomes" id="UP000002320">
    <property type="component" value="Unassembled WGS sequence"/>
</dbReference>
<dbReference type="InParanoid" id="B0WIU2"/>
<evidence type="ECO:0000256" key="3">
    <source>
        <dbReference type="ARBA" id="ARBA00022676"/>
    </source>
</evidence>
<evidence type="ECO:0000256" key="6">
    <source>
        <dbReference type="ARBA" id="ARBA00022968"/>
    </source>
</evidence>
<evidence type="ECO:0000313" key="13">
    <source>
        <dbReference type="EnsemblMetazoa" id="CPIJ007139-PA"/>
    </source>
</evidence>
<name>B0WIU2_CULQU</name>
<evidence type="ECO:0000256" key="11">
    <source>
        <dbReference type="RuleBase" id="RU363063"/>
    </source>
</evidence>
<dbReference type="VEuPathDB" id="VectorBase:CPIJ007139"/>
<keyword evidence="5 11" id="KW-0812">Transmembrane</keyword>
<dbReference type="Pfam" id="PF01762">
    <property type="entry name" value="Galactosyl_T"/>
    <property type="match status" value="2"/>
</dbReference>
<keyword evidence="3 11" id="KW-0328">Glycosyltransferase</keyword>
<evidence type="ECO:0000313" key="12">
    <source>
        <dbReference type="EMBL" id="EDS28755.1"/>
    </source>
</evidence>
<dbReference type="InterPro" id="IPR002659">
    <property type="entry name" value="Glyco_trans_31"/>
</dbReference>
<dbReference type="eggNOG" id="KOG2287">
    <property type="taxonomic scope" value="Eukaryota"/>
</dbReference>
<organism>
    <name type="scientific">Culex quinquefasciatus</name>
    <name type="common">Southern house mosquito</name>
    <name type="synonym">Culex pungens</name>
    <dbReference type="NCBI Taxonomy" id="7176"/>
    <lineage>
        <taxon>Eukaryota</taxon>
        <taxon>Metazoa</taxon>
        <taxon>Ecdysozoa</taxon>
        <taxon>Arthropoda</taxon>
        <taxon>Hexapoda</taxon>
        <taxon>Insecta</taxon>
        <taxon>Pterygota</taxon>
        <taxon>Neoptera</taxon>
        <taxon>Endopterygota</taxon>
        <taxon>Diptera</taxon>
        <taxon>Nematocera</taxon>
        <taxon>Culicoidea</taxon>
        <taxon>Culicidae</taxon>
        <taxon>Culicinae</taxon>
        <taxon>Culicini</taxon>
        <taxon>Culex</taxon>
        <taxon>Culex</taxon>
    </lineage>
</organism>
<dbReference type="OMA" id="CQFARLV"/>
<gene>
    <name evidence="13" type="primary">6038932</name>
    <name evidence="12" type="ORF">CpipJ_CPIJ007139</name>
</gene>
<evidence type="ECO:0000256" key="1">
    <source>
        <dbReference type="ARBA" id="ARBA00004323"/>
    </source>
</evidence>
<keyword evidence="9 11" id="KW-0472">Membrane</keyword>
<dbReference type="OrthoDB" id="5512589at2759"/>
<dbReference type="PANTHER" id="PTHR11214">
    <property type="entry name" value="BETA-1,3-N-ACETYLGLUCOSAMINYLTRANSFERASE"/>
    <property type="match status" value="1"/>
</dbReference>
<comment type="similarity">
    <text evidence="2 11">Belongs to the glycosyltransferase 31 family.</text>
</comment>
<dbReference type="GO" id="GO:0000139">
    <property type="term" value="C:Golgi membrane"/>
    <property type="evidence" value="ECO:0007669"/>
    <property type="project" value="UniProtKB-SubCell"/>
</dbReference>
<dbReference type="EC" id="2.4.1.-" evidence="11"/>
<dbReference type="EMBL" id="DS231952">
    <property type="protein sequence ID" value="EDS28755.1"/>
    <property type="molecule type" value="Genomic_DNA"/>
</dbReference>
<sequence length="386" mass="44051">MAGTFTRKRNLQMNDALPTNKSCFLRTAQVSVCAVVLIALITYTSSYYYERPWTQLPQFGFLKRLQRKFIKPPPPPGTSCSKKNVTFSKTIVGDLYESGHSDDLENFSKICPDNGLSIQLLMLVLSAPTHFVHREAIRNTWGHHESPDVTIAFLLGNSLNQGVEERLTAENALYGDLIRGHFHDTYDNLTLKTVSMLEWTGVHCSKARFLLKVDDDMFINVPKLLDFVKARVDVGRSIFGRLADGWPALRDRSSKWYVSWEEYGLDRYPAFTTGESDESQVWFFGIRTNPSCFEGPAYLLTADVVQDLYCEALGMPFFKLEDVFVTGMVAERLNVSRIGVKEFLNVRVEPEALDHCRLNRLISIHDLGQTEQLELWKMLHETSDRC</sequence>
<dbReference type="GO" id="GO:0016758">
    <property type="term" value="F:hexosyltransferase activity"/>
    <property type="evidence" value="ECO:0007669"/>
    <property type="project" value="InterPro"/>
</dbReference>
<keyword evidence="6 11" id="KW-0735">Signal-anchor</keyword>
<accession>B0WIU2</accession>
<evidence type="ECO:0000256" key="7">
    <source>
        <dbReference type="ARBA" id="ARBA00022989"/>
    </source>
</evidence>